<evidence type="ECO:0000313" key="3">
    <source>
        <dbReference type="Proteomes" id="UP001501578"/>
    </source>
</evidence>
<dbReference type="RefSeq" id="WP_343950945.1">
    <property type="nucleotide sequence ID" value="NZ_BAAAHQ010000016.1"/>
</dbReference>
<sequence>MTGAAVYAAGMNTTADALRSVRPRGRIIQIGIGRPEATIDLFTVLTKKPSTSAPTSGLPTSSPISSP</sequence>
<reference evidence="3" key="1">
    <citation type="journal article" date="2019" name="Int. J. Syst. Evol. Microbiol.">
        <title>The Global Catalogue of Microorganisms (GCM) 10K type strain sequencing project: providing services to taxonomists for standard genome sequencing and annotation.</title>
        <authorList>
            <consortium name="The Broad Institute Genomics Platform"/>
            <consortium name="The Broad Institute Genome Sequencing Center for Infectious Disease"/>
            <person name="Wu L."/>
            <person name="Ma J."/>
        </authorList>
    </citation>
    <scope>NUCLEOTIDE SEQUENCE [LARGE SCALE GENOMIC DNA]</scope>
    <source>
        <strain evidence="3">JCM 11136</strain>
    </source>
</reference>
<gene>
    <name evidence="2" type="ORF">GCM10009560_35140</name>
</gene>
<evidence type="ECO:0000256" key="1">
    <source>
        <dbReference type="SAM" id="MobiDB-lite"/>
    </source>
</evidence>
<proteinExistence type="predicted"/>
<dbReference type="Proteomes" id="UP001501578">
    <property type="component" value="Unassembled WGS sequence"/>
</dbReference>
<evidence type="ECO:0008006" key="4">
    <source>
        <dbReference type="Google" id="ProtNLM"/>
    </source>
</evidence>
<comment type="caution">
    <text evidence="2">The sequence shown here is derived from an EMBL/GenBank/DDBJ whole genome shotgun (WGS) entry which is preliminary data.</text>
</comment>
<protein>
    <recommendedName>
        <fullName evidence="4">Alcohol dehydrogenase</fullName>
    </recommendedName>
</protein>
<keyword evidence="3" id="KW-1185">Reference proteome</keyword>
<name>A0ABP4A5T3_9ACTN</name>
<dbReference type="EMBL" id="BAAAHQ010000016">
    <property type="protein sequence ID" value="GAA0930579.1"/>
    <property type="molecule type" value="Genomic_DNA"/>
</dbReference>
<accession>A0ABP4A5T3</accession>
<organism evidence="2 3">
    <name type="scientific">Nonomuraea longicatena</name>
    <dbReference type="NCBI Taxonomy" id="83682"/>
    <lineage>
        <taxon>Bacteria</taxon>
        <taxon>Bacillati</taxon>
        <taxon>Actinomycetota</taxon>
        <taxon>Actinomycetes</taxon>
        <taxon>Streptosporangiales</taxon>
        <taxon>Streptosporangiaceae</taxon>
        <taxon>Nonomuraea</taxon>
    </lineage>
</organism>
<evidence type="ECO:0000313" key="2">
    <source>
        <dbReference type="EMBL" id="GAA0930579.1"/>
    </source>
</evidence>
<feature type="region of interest" description="Disordered" evidence="1">
    <location>
        <begin position="48"/>
        <end position="67"/>
    </location>
</feature>